<dbReference type="Pfam" id="PF13508">
    <property type="entry name" value="Acetyltransf_7"/>
    <property type="match status" value="1"/>
</dbReference>
<evidence type="ECO:0000259" key="3">
    <source>
        <dbReference type="PROSITE" id="PS51186"/>
    </source>
</evidence>
<dbReference type="InterPro" id="IPR050832">
    <property type="entry name" value="Bact_Acetyltransf"/>
</dbReference>
<evidence type="ECO:0000256" key="2">
    <source>
        <dbReference type="ARBA" id="ARBA00023315"/>
    </source>
</evidence>
<gene>
    <name evidence="4" type="ORF">FHS81_002873</name>
</gene>
<keyword evidence="5" id="KW-1185">Reference proteome</keyword>
<dbReference type="PANTHER" id="PTHR43877">
    <property type="entry name" value="AMINOALKYLPHOSPHONATE N-ACETYLTRANSFERASE-RELATED-RELATED"/>
    <property type="match status" value="1"/>
</dbReference>
<name>A0A7W5Z6U2_9HYPH</name>
<dbReference type="AlphaFoldDB" id="A0A7W5Z6U2"/>
<dbReference type="InterPro" id="IPR000182">
    <property type="entry name" value="GNAT_dom"/>
</dbReference>
<comment type="caution">
    <text evidence="4">The sequence shown here is derived from an EMBL/GenBank/DDBJ whole genome shotgun (WGS) entry which is preliminary data.</text>
</comment>
<dbReference type="Gene3D" id="3.40.630.30">
    <property type="match status" value="1"/>
</dbReference>
<dbReference type="PANTHER" id="PTHR43877:SF1">
    <property type="entry name" value="ACETYLTRANSFERASE"/>
    <property type="match status" value="1"/>
</dbReference>
<dbReference type="InterPro" id="IPR016181">
    <property type="entry name" value="Acyl_CoA_acyltransferase"/>
</dbReference>
<evidence type="ECO:0000313" key="5">
    <source>
        <dbReference type="Proteomes" id="UP000537592"/>
    </source>
</evidence>
<keyword evidence="1 4" id="KW-0808">Transferase</keyword>
<accession>A0A7W5Z6U2</accession>
<evidence type="ECO:0000313" key="4">
    <source>
        <dbReference type="EMBL" id="MBB3810767.1"/>
    </source>
</evidence>
<feature type="domain" description="N-acetyltransferase" evidence="3">
    <location>
        <begin position="6"/>
        <end position="149"/>
    </location>
</feature>
<proteinExistence type="predicted"/>
<evidence type="ECO:0000256" key="1">
    <source>
        <dbReference type="ARBA" id="ARBA00022679"/>
    </source>
</evidence>
<organism evidence="4 5">
    <name type="scientific">Pseudochelatococcus contaminans</name>
    <dbReference type="NCBI Taxonomy" id="1538103"/>
    <lineage>
        <taxon>Bacteria</taxon>
        <taxon>Pseudomonadati</taxon>
        <taxon>Pseudomonadota</taxon>
        <taxon>Alphaproteobacteria</taxon>
        <taxon>Hyphomicrobiales</taxon>
        <taxon>Chelatococcaceae</taxon>
        <taxon>Pseudochelatococcus</taxon>
    </lineage>
</organism>
<dbReference type="Proteomes" id="UP000537592">
    <property type="component" value="Unassembled WGS sequence"/>
</dbReference>
<reference evidence="4 5" key="1">
    <citation type="submission" date="2020-08" db="EMBL/GenBank/DDBJ databases">
        <title>Genomic Encyclopedia of Type Strains, Phase IV (KMG-IV): sequencing the most valuable type-strain genomes for metagenomic binning, comparative biology and taxonomic classification.</title>
        <authorList>
            <person name="Goeker M."/>
        </authorList>
    </citation>
    <scope>NUCLEOTIDE SEQUENCE [LARGE SCALE GENOMIC DNA]</scope>
    <source>
        <strain evidence="4 5">DSM 28760</strain>
    </source>
</reference>
<dbReference type="EMBL" id="JACICC010000008">
    <property type="protein sequence ID" value="MBB3810767.1"/>
    <property type="molecule type" value="Genomic_DNA"/>
</dbReference>
<dbReference type="RefSeq" id="WP_183754039.1">
    <property type="nucleotide sequence ID" value="NZ_JACICC010000008.1"/>
</dbReference>
<protein>
    <submittedName>
        <fullName evidence="4">Putative N-acetyltransferase YhbS</fullName>
    </submittedName>
</protein>
<dbReference type="CDD" id="cd04301">
    <property type="entry name" value="NAT_SF"/>
    <property type="match status" value="1"/>
</dbReference>
<dbReference type="GO" id="GO:0016747">
    <property type="term" value="F:acyltransferase activity, transferring groups other than amino-acyl groups"/>
    <property type="evidence" value="ECO:0007669"/>
    <property type="project" value="InterPro"/>
</dbReference>
<keyword evidence="2" id="KW-0012">Acyltransferase</keyword>
<dbReference type="SUPFAM" id="SSF55729">
    <property type="entry name" value="Acyl-CoA N-acyltransferases (Nat)"/>
    <property type="match status" value="1"/>
</dbReference>
<sequence>MTSLALTIRREHPSDRDAIERMHERAFGPGRFARTAYRLREGVAPLDDLSFVSLVGTLIVGSVRLTAVRAGGQPALMLGPLTVEPAFMGRGIGGALMRASLDAARDAGHAVVLLVGDEPYYSRFGFRVVPGGQLTLPGPVDTRRFLYLELNEGAFAGISGAVMPVQAALSA</sequence>
<dbReference type="PROSITE" id="PS51186">
    <property type="entry name" value="GNAT"/>
    <property type="match status" value="1"/>
</dbReference>